<name>A0A9P1GM89_9DINO</name>
<feature type="compositionally biased region" description="Polar residues" evidence="1">
    <location>
        <begin position="444"/>
        <end position="454"/>
    </location>
</feature>
<comment type="caution">
    <text evidence="2">The sequence shown here is derived from an EMBL/GenBank/DDBJ whole genome shotgun (WGS) entry which is preliminary data.</text>
</comment>
<evidence type="ECO:0000256" key="1">
    <source>
        <dbReference type="SAM" id="MobiDB-lite"/>
    </source>
</evidence>
<reference evidence="2" key="1">
    <citation type="submission" date="2022-10" db="EMBL/GenBank/DDBJ databases">
        <authorList>
            <person name="Chen Y."/>
            <person name="Dougan E. K."/>
            <person name="Chan C."/>
            <person name="Rhodes N."/>
            <person name="Thang M."/>
        </authorList>
    </citation>
    <scope>NUCLEOTIDE SEQUENCE</scope>
</reference>
<sequence>VMEPRPKTSKVNVVPLDVDEVLVGRYRSVVHALVRAGDDEDWRPRWQGLGSFVSFSDDLHKLEEALDVEDNGADAQGISEEFSPTTVAEDGVFGQHFLQRNSENDLNRTQLATSSTAFSFDAALNVAFNSTDAELPKQIWETGVWKHIFGNDDTALDFDVWGPQLTRPTPSLWGLDNQALETEAAGSRKRAHAHACNFMDVVSFKPDVPWQDQREADLQRSIKLWIAVTSRWSDGNSLAQKLGEMRNEGEVFTMFAHVFSGRAPVTVRKRGAAVLKVCDYLEQNVLEPFPMREITFYRFLCHEESSGAPASRMKGFIQAIAFCRHVLDMAELQCILDSKRCSGVAFESCPKERKQASPLTVLELNKLHEVVDTSEDLWDSAFAGAALLCCYCRGRWGDLMRSESAFVDYDAEGKPAYFETRPSKKGGAKSRHVQNCVKPAPQPSMDTSTSSKSMGSHEFTEQHGSKFQGKLVNDIIFVEVCAGSARLTRAARDAGFKGIAVDHTDRRSCGIDICIFELEDQSQVDDLCQFLEAEADNIAAVWIAPSCGTASKARERRLPQLKKLGIAVPIPLRSHEQPDQIDGLANTDKVKVEKANMLYSAVEQITRTTCKAKIFTGIENPANSHYWGTTPMQNIMEALGLEIDVGDFQAGHILIGHTDSRREELHNQLDTFLKANAMTSKEAERMRGRMIFFEGYTFGRVANSAVKAIGRYCHSQVPTPQFDAAMRKSLEFLQQRVLAGKPLKIQRSLHQTWLIFTDGACDPEARHGSVGGVIYDPQGNCRSFFGESVPQTIMDALLANSMNPIHELEVMPILLAAHLWGKAYEGSQVVYYIDNESSRMAHIRGHGETLRAAQMIEAFVGIESSLQHRVWFGRVPSYSNPADSPSRLDFKEVLQLGAEAFPDEKECRQ</sequence>
<dbReference type="GO" id="GO:0034220">
    <property type="term" value="P:monoatomic ion transmembrane transport"/>
    <property type="evidence" value="ECO:0007669"/>
    <property type="project" value="UniProtKB-KW"/>
</dbReference>
<evidence type="ECO:0000313" key="5">
    <source>
        <dbReference type="Proteomes" id="UP001152797"/>
    </source>
</evidence>
<accession>A0A9P1GM89</accession>
<feature type="non-terminal residue" evidence="2">
    <location>
        <position position="1"/>
    </location>
</feature>
<keyword evidence="4" id="KW-0406">Ion transport</keyword>
<keyword evidence="4" id="KW-0407">Ion channel</keyword>
<proteinExistence type="predicted"/>
<dbReference type="AlphaFoldDB" id="A0A9P1GM89"/>
<dbReference type="Proteomes" id="UP001152797">
    <property type="component" value="Unassembled WGS sequence"/>
</dbReference>
<reference evidence="3" key="2">
    <citation type="submission" date="2024-04" db="EMBL/GenBank/DDBJ databases">
        <authorList>
            <person name="Chen Y."/>
            <person name="Shah S."/>
            <person name="Dougan E. K."/>
            <person name="Thang M."/>
            <person name="Chan C."/>
        </authorList>
    </citation>
    <scope>NUCLEOTIDE SEQUENCE [LARGE SCALE GENOMIC DNA]</scope>
</reference>
<keyword evidence="4" id="KW-0813">Transport</keyword>
<evidence type="ECO:0000313" key="4">
    <source>
        <dbReference type="EMBL" id="CAL4804739.1"/>
    </source>
</evidence>
<feature type="region of interest" description="Disordered" evidence="1">
    <location>
        <begin position="420"/>
        <end position="459"/>
    </location>
</feature>
<dbReference type="EMBL" id="CAMXCT030006634">
    <property type="protein sequence ID" value="CAL4804739.1"/>
    <property type="molecule type" value="Genomic_DNA"/>
</dbReference>
<evidence type="ECO:0000313" key="3">
    <source>
        <dbReference type="EMBL" id="CAL1170802.1"/>
    </source>
</evidence>
<keyword evidence="5" id="KW-1185">Reference proteome</keyword>
<organism evidence="2">
    <name type="scientific">Cladocopium goreaui</name>
    <dbReference type="NCBI Taxonomy" id="2562237"/>
    <lineage>
        <taxon>Eukaryota</taxon>
        <taxon>Sar</taxon>
        <taxon>Alveolata</taxon>
        <taxon>Dinophyceae</taxon>
        <taxon>Suessiales</taxon>
        <taxon>Symbiodiniaceae</taxon>
        <taxon>Cladocopium</taxon>
    </lineage>
</organism>
<feature type="compositionally biased region" description="Basic residues" evidence="1">
    <location>
        <begin position="423"/>
        <end position="432"/>
    </location>
</feature>
<dbReference type="OrthoDB" id="410733at2759"/>
<dbReference type="EMBL" id="CAMXCT020006634">
    <property type="protein sequence ID" value="CAL1170802.1"/>
    <property type="molecule type" value="Genomic_DNA"/>
</dbReference>
<dbReference type="EMBL" id="CAMXCT010006634">
    <property type="protein sequence ID" value="CAI4017427.1"/>
    <property type="molecule type" value="Genomic_DNA"/>
</dbReference>
<protein>
    <submittedName>
        <fullName evidence="4">Sodium channel protein 60E</fullName>
    </submittedName>
</protein>
<gene>
    <name evidence="2" type="ORF">C1SCF055_LOCUS42071</name>
</gene>
<evidence type="ECO:0000313" key="2">
    <source>
        <dbReference type="EMBL" id="CAI4017427.1"/>
    </source>
</evidence>